<dbReference type="GO" id="GO:0016117">
    <property type="term" value="P:carotenoid biosynthetic process"/>
    <property type="evidence" value="ECO:0007669"/>
    <property type="project" value="UniProtKB-KW"/>
</dbReference>
<dbReference type="InterPro" id="IPR036188">
    <property type="entry name" value="FAD/NAD-bd_sf"/>
</dbReference>
<organism evidence="7 8">
    <name type="scientific">Alteribacter lacisalsi</name>
    <dbReference type="NCBI Taxonomy" id="2045244"/>
    <lineage>
        <taxon>Bacteria</taxon>
        <taxon>Bacillati</taxon>
        <taxon>Bacillota</taxon>
        <taxon>Bacilli</taxon>
        <taxon>Bacillales</taxon>
        <taxon>Bacillaceae</taxon>
        <taxon>Alteribacter</taxon>
    </lineage>
</organism>
<dbReference type="PRINTS" id="PR00419">
    <property type="entry name" value="ADXRDTASE"/>
</dbReference>
<name>A0A2W0HCE6_9BACI</name>
<evidence type="ECO:0000256" key="1">
    <source>
        <dbReference type="ARBA" id="ARBA00004829"/>
    </source>
</evidence>
<accession>A0A2W0HCE6</accession>
<dbReference type="OrthoDB" id="9814556at2"/>
<protein>
    <submittedName>
        <fullName evidence="7">Phytoene desaturase</fullName>
    </submittedName>
</protein>
<dbReference type="Gene3D" id="3.50.50.60">
    <property type="entry name" value="FAD/NAD(P)-binding domain"/>
    <property type="match status" value="2"/>
</dbReference>
<keyword evidence="3 5" id="KW-0560">Oxidoreductase</keyword>
<feature type="domain" description="Amine oxidase" evidence="6">
    <location>
        <begin position="10"/>
        <end position="476"/>
    </location>
</feature>
<comment type="caution">
    <text evidence="7">The sequence shown here is derived from an EMBL/GenBank/DDBJ whole genome shotgun (WGS) entry which is preliminary data.</text>
</comment>
<dbReference type="PANTHER" id="PTHR43734">
    <property type="entry name" value="PHYTOENE DESATURASE"/>
    <property type="match status" value="1"/>
</dbReference>
<dbReference type="NCBIfam" id="TIGR02734">
    <property type="entry name" value="crtI_fam"/>
    <property type="match status" value="1"/>
</dbReference>
<dbReference type="PANTHER" id="PTHR43734:SF1">
    <property type="entry name" value="PHYTOENE DESATURASE"/>
    <property type="match status" value="1"/>
</dbReference>
<dbReference type="Pfam" id="PF01593">
    <property type="entry name" value="Amino_oxidase"/>
    <property type="match status" value="1"/>
</dbReference>
<dbReference type="EMBL" id="PDOF01000001">
    <property type="protein sequence ID" value="PYZ98526.1"/>
    <property type="molecule type" value="Genomic_DNA"/>
</dbReference>
<evidence type="ECO:0000256" key="5">
    <source>
        <dbReference type="RuleBase" id="RU362075"/>
    </source>
</evidence>
<evidence type="ECO:0000256" key="3">
    <source>
        <dbReference type="ARBA" id="ARBA00023002"/>
    </source>
</evidence>
<keyword evidence="8" id="KW-1185">Reference proteome</keyword>
<dbReference type="SUPFAM" id="SSF51905">
    <property type="entry name" value="FAD/NAD(P)-binding domain"/>
    <property type="match status" value="1"/>
</dbReference>
<evidence type="ECO:0000256" key="4">
    <source>
        <dbReference type="ARBA" id="ARBA00038322"/>
    </source>
</evidence>
<reference evidence="7 8" key="1">
    <citation type="submission" date="2017-10" db="EMBL/GenBank/DDBJ databases">
        <title>Bacillus sp. nov., a halophilic bacterium isolated from a Yangshapao Lake.</title>
        <authorList>
            <person name="Wang H."/>
        </authorList>
    </citation>
    <scope>NUCLEOTIDE SEQUENCE [LARGE SCALE GENOMIC DNA]</scope>
    <source>
        <strain evidence="7 8">YSP-3</strain>
    </source>
</reference>
<dbReference type="Proteomes" id="UP000248066">
    <property type="component" value="Unassembled WGS sequence"/>
</dbReference>
<evidence type="ECO:0000313" key="8">
    <source>
        <dbReference type="Proteomes" id="UP000248066"/>
    </source>
</evidence>
<dbReference type="AlphaFoldDB" id="A0A2W0HCE6"/>
<comment type="similarity">
    <text evidence="4">Belongs to the carotenoid/retinoid oxidoreductase family. CrtN subfamily.</text>
</comment>
<dbReference type="InterPro" id="IPR014105">
    <property type="entry name" value="Carotenoid/retinoid_OxRdtase"/>
</dbReference>
<sequence length="487" mass="54057">MKTAIIGGGIGGLVTALYLSNEGHEVTVYEKEGEMGGRLAAVERDGFRIDKGPTIVLLPEMIRSILSEAGMNPDLIEMERIDPLYPLHFPDGTTFTKWSSTEKQLEEISASFPGEEDAFLAYMNDMEERFTKGKKAFMDRDFRNPASFFSRANVKTLVKLKAYQSVKSQARQYFKALKLREAFSFQTLYIGGAPDDTPAIYSLVPFSEHYHGIWYVKGGYARLAREITGELLRRGVRLSTHSEVTGIDTSGRKGTSLSVNGKRETFDTFIVNGDYPVARNLVNDSGKKRNRSFTPSSGCLLLYLGIEGHLDTSYIHQFFMAENLDRNMEDVFERRILPDDPSFYVFSPSLIDDSTAPEGKSGVYVLVPVPAGNSISQEDYTAYADRIMDELEARLDPEIKSKLLWKEIRTPVDAEAEGLFQGGSFGIAPSLFQSGVFRPQLQPFGLENVFAVGASIHPGGGIPIVMQGAKLLAEAIREKEERANSLA</sequence>
<keyword evidence="2 5" id="KW-0125">Carotenoid biosynthesis</keyword>
<dbReference type="InterPro" id="IPR002937">
    <property type="entry name" value="Amino_oxidase"/>
</dbReference>
<evidence type="ECO:0000256" key="2">
    <source>
        <dbReference type="ARBA" id="ARBA00022746"/>
    </source>
</evidence>
<evidence type="ECO:0000259" key="6">
    <source>
        <dbReference type="Pfam" id="PF01593"/>
    </source>
</evidence>
<evidence type="ECO:0000313" key="7">
    <source>
        <dbReference type="EMBL" id="PYZ98526.1"/>
    </source>
</evidence>
<proteinExistence type="inferred from homology"/>
<gene>
    <name evidence="7" type="ORF">CR205_08045</name>
</gene>
<dbReference type="RefSeq" id="WP_110518485.1">
    <property type="nucleotide sequence ID" value="NZ_PDOF01000001.1"/>
</dbReference>
<dbReference type="GO" id="GO:0016491">
    <property type="term" value="F:oxidoreductase activity"/>
    <property type="evidence" value="ECO:0007669"/>
    <property type="project" value="UniProtKB-KW"/>
</dbReference>
<comment type="pathway">
    <text evidence="1 5">Carotenoid biosynthesis.</text>
</comment>